<dbReference type="EMBL" id="CM047584">
    <property type="protein sequence ID" value="KAI9911188.1"/>
    <property type="molecule type" value="Genomic_DNA"/>
</dbReference>
<name>A0ACC0VZB2_9STRA</name>
<keyword evidence="2" id="KW-1185">Reference proteome</keyword>
<accession>A0ACC0VZB2</accession>
<sequence length="145" mass="16261">MDTVAVREFAIKKLQEARERGTELATVTAARAALSISNSVPVSSSFIFRSSSLAEHEQQLRVPLERKLGKLKRSNDSLRSSLAGRSTGTLDESISKLDLINESLVFTFENIREGSHVTKLLKQQLKDNVAMQNPRHKTFYQKSRS</sequence>
<proteinExistence type="predicted"/>
<evidence type="ECO:0000313" key="1">
    <source>
        <dbReference type="EMBL" id="KAI9911188.1"/>
    </source>
</evidence>
<dbReference type="Proteomes" id="UP001163321">
    <property type="component" value="Chromosome 5"/>
</dbReference>
<reference evidence="1 2" key="1">
    <citation type="journal article" date="2022" name="bioRxiv">
        <title>The genome of the oomycete Peronosclerospora sorghi, a cosmopolitan pathogen of maize and sorghum, is inflated with dispersed pseudogenes.</title>
        <authorList>
            <person name="Fletcher K."/>
            <person name="Martin F."/>
            <person name="Isakeit T."/>
            <person name="Cavanaugh K."/>
            <person name="Magill C."/>
            <person name="Michelmore R."/>
        </authorList>
    </citation>
    <scope>NUCLEOTIDE SEQUENCE [LARGE SCALE GENOMIC DNA]</scope>
    <source>
        <strain evidence="1">P6</strain>
    </source>
</reference>
<comment type="caution">
    <text evidence="1">The sequence shown here is derived from an EMBL/GenBank/DDBJ whole genome shotgun (WGS) entry which is preliminary data.</text>
</comment>
<gene>
    <name evidence="1" type="ORF">PsorP6_008741</name>
</gene>
<evidence type="ECO:0000313" key="2">
    <source>
        <dbReference type="Proteomes" id="UP001163321"/>
    </source>
</evidence>
<protein>
    <submittedName>
        <fullName evidence="1">Uncharacterized protein</fullName>
    </submittedName>
</protein>
<organism evidence="1 2">
    <name type="scientific">Peronosclerospora sorghi</name>
    <dbReference type="NCBI Taxonomy" id="230839"/>
    <lineage>
        <taxon>Eukaryota</taxon>
        <taxon>Sar</taxon>
        <taxon>Stramenopiles</taxon>
        <taxon>Oomycota</taxon>
        <taxon>Peronosporomycetes</taxon>
        <taxon>Peronosporales</taxon>
        <taxon>Peronosporaceae</taxon>
        <taxon>Peronosclerospora</taxon>
    </lineage>
</organism>